<dbReference type="EMBL" id="FNIJ01000018">
    <property type="protein sequence ID" value="SDO92211.1"/>
    <property type="molecule type" value="Genomic_DNA"/>
</dbReference>
<dbReference type="Proteomes" id="UP000242957">
    <property type="component" value="Unassembled WGS sequence"/>
</dbReference>
<gene>
    <name evidence="1" type="ORF">SAMN05216193_11845</name>
</gene>
<evidence type="ECO:0000313" key="1">
    <source>
        <dbReference type="EMBL" id="SDO92211.1"/>
    </source>
</evidence>
<dbReference type="AlphaFoldDB" id="A0A1H0NHX2"/>
<evidence type="ECO:0000313" key="2">
    <source>
        <dbReference type="Proteomes" id="UP000242957"/>
    </source>
</evidence>
<name>A0A1H0NHX2_9PSED</name>
<organism evidence="1 2">
    <name type="scientific">Pseudomonas jinjuensis</name>
    <dbReference type="NCBI Taxonomy" id="198616"/>
    <lineage>
        <taxon>Bacteria</taxon>
        <taxon>Pseudomonadati</taxon>
        <taxon>Pseudomonadota</taxon>
        <taxon>Gammaproteobacteria</taxon>
        <taxon>Pseudomonadales</taxon>
        <taxon>Pseudomonadaceae</taxon>
        <taxon>Pseudomonas</taxon>
    </lineage>
</organism>
<protein>
    <submittedName>
        <fullName evidence="1">Uncharacterized protein</fullName>
    </submittedName>
</protein>
<accession>A0A1H0NHX2</accession>
<reference evidence="2" key="1">
    <citation type="submission" date="2016-10" db="EMBL/GenBank/DDBJ databases">
        <authorList>
            <person name="Varghese N."/>
            <person name="Submissions S."/>
        </authorList>
    </citation>
    <scope>NUCLEOTIDE SEQUENCE [LARGE SCALE GENOMIC DNA]</scope>
    <source>
        <strain evidence="2">JCM 21621</strain>
    </source>
</reference>
<dbReference type="RefSeq" id="WP_084313322.1">
    <property type="nucleotide sequence ID" value="NZ_FNIJ01000018.1"/>
</dbReference>
<keyword evidence="2" id="KW-1185">Reference proteome</keyword>
<dbReference type="OrthoDB" id="6868978at2"/>
<proteinExistence type="predicted"/>
<sequence length="166" mass="20246">MKIRDYLRSHEALLQPEGRHTRVRLNGMEAVIRNMPELEIRQMLNKAVALMLERLRRNLERSRLRFEENSLEQIGLRVALHNLYLHMMWDEFWPRYRRGVRRLEPDELLRCQVGEQVLLFCQRHYGDDYKTRAMALLGYTPREFMCWEAQRLELRMRTDSPLYRVA</sequence>